<evidence type="ECO:0000313" key="2">
    <source>
        <dbReference type="EMBL" id="KIN08331.1"/>
    </source>
</evidence>
<protein>
    <submittedName>
        <fullName evidence="2">Uncharacterized protein</fullName>
    </submittedName>
</protein>
<dbReference type="Proteomes" id="UP000054321">
    <property type="component" value="Unassembled WGS sequence"/>
</dbReference>
<dbReference type="OrthoDB" id="4368687at2759"/>
<evidence type="ECO:0000256" key="1">
    <source>
        <dbReference type="SAM" id="MobiDB-lite"/>
    </source>
</evidence>
<keyword evidence="3" id="KW-1185">Reference proteome</keyword>
<feature type="region of interest" description="Disordered" evidence="1">
    <location>
        <begin position="54"/>
        <end position="79"/>
    </location>
</feature>
<dbReference type="AlphaFoldDB" id="A0A0C3HJC2"/>
<dbReference type="InParanoid" id="A0A0C3HJC2"/>
<organism evidence="2 3">
    <name type="scientific">Oidiodendron maius (strain Zn)</name>
    <dbReference type="NCBI Taxonomy" id="913774"/>
    <lineage>
        <taxon>Eukaryota</taxon>
        <taxon>Fungi</taxon>
        <taxon>Dikarya</taxon>
        <taxon>Ascomycota</taxon>
        <taxon>Pezizomycotina</taxon>
        <taxon>Leotiomycetes</taxon>
        <taxon>Leotiomycetes incertae sedis</taxon>
        <taxon>Myxotrichaceae</taxon>
        <taxon>Oidiodendron</taxon>
    </lineage>
</organism>
<evidence type="ECO:0000313" key="3">
    <source>
        <dbReference type="Proteomes" id="UP000054321"/>
    </source>
</evidence>
<name>A0A0C3HJC2_OIDMZ</name>
<feature type="non-terminal residue" evidence="2">
    <location>
        <position position="1"/>
    </location>
</feature>
<accession>A0A0C3HJC2</accession>
<reference evidence="3" key="2">
    <citation type="submission" date="2015-01" db="EMBL/GenBank/DDBJ databases">
        <title>Evolutionary Origins and Diversification of the Mycorrhizal Mutualists.</title>
        <authorList>
            <consortium name="DOE Joint Genome Institute"/>
            <consortium name="Mycorrhizal Genomics Consortium"/>
            <person name="Kohler A."/>
            <person name="Kuo A."/>
            <person name="Nagy L.G."/>
            <person name="Floudas D."/>
            <person name="Copeland A."/>
            <person name="Barry K.W."/>
            <person name="Cichocki N."/>
            <person name="Veneault-Fourrey C."/>
            <person name="LaButti K."/>
            <person name="Lindquist E.A."/>
            <person name="Lipzen A."/>
            <person name="Lundell T."/>
            <person name="Morin E."/>
            <person name="Murat C."/>
            <person name="Riley R."/>
            <person name="Ohm R."/>
            <person name="Sun H."/>
            <person name="Tunlid A."/>
            <person name="Henrissat B."/>
            <person name="Grigoriev I.V."/>
            <person name="Hibbett D.S."/>
            <person name="Martin F."/>
        </authorList>
    </citation>
    <scope>NUCLEOTIDE SEQUENCE [LARGE SCALE GENOMIC DNA]</scope>
    <source>
        <strain evidence="3">Zn</strain>
    </source>
</reference>
<dbReference type="EMBL" id="KN832870">
    <property type="protein sequence ID" value="KIN08331.1"/>
    <property type="molecule type" value="Genomic_DNA"/>
</dbReference>
<dbReference type="HOGENOM" id="CLU_2612546_0_0_1"/>
<reference evidence="2 3" key="1">
    <citation type="submission" date="2014-04" db="EMBL/GenBank/DDBJ databases">
        <authorList>
            <consortium name="DOE Joint Genome Institute"/>
            <person name="Kuo A."/>
            <person name="Martino E."/>
            <person name="Perotto S."/>
            <person name="Kohler A."/>
            <person name="Nagy L.G."/>
            <person name="Floudas D."/>
            <person name="Copeland A."/>
            <person name="Barry K.W."/>
            <person name="Cichocki N."/>
            <person name="Veneault-Fourrey C."/>
            <person name="LaButti K."/>
            <person name="Lindquist E.A."/>
            <person name="Lipzen A."/>
            <person name="Lundell T."/>
            <person name="Morin E."/>
            <person name="Murat C."/>
            <person name="Sun H."/>
            <person name="Tunlid A."/>
            <person name="Henrissat B."/>
            <person name="Grigoriev I.V."/>
            <person name="Hibbett D.S."/>
            <person name="Martin F."/>
            <person name="Nordberg H.P."/>
            <person name="Cantor M.N."/>
            <person name="Hua S.X."/>
        </authorList>
    </citation>
    <scope>NUCLEOTIDE SEQUENCE [LARGE SCALE GENOMIC DNA]</scope>
    <source>
        <strain evidence="2 3">Zn</strain>
    </source>
</reference>
<gene>
    <name evidence="2" type="ORF">OIDMADRAFT_110272</name>
</gene>
<sequence>RIGKIELRAFLFQRRVPEVNTPLCCCSITGETPAHIVLYCPELQQEREELQRALLPHPPSNHPRLHSSNGRPSPVQGRW</sequence>
<proteinExistence type="predicted"/>